<protein>
    <recommendedName>
        <fullName evidence="3">DUF2283 domain-containing protein</fullName>
    </recommendedName>
</protein>
<accession>A0ABT9XIL7</accession>
<name>A0ABT9XIL7_9BACL</name>
<dbReference type="EMBL" id="JAUSTP010000015">
    <property type="protein sequence ID" value="MDQ0190146.1"/>
    <property type="molecule type" value="Genomic_DNA"/>
</dbReference>
<dbReference type="RefSeq" id="WP_274457396.1">
    <property type="nucleotide sequence ID" value="NZ_CP067097.1"/>
</dbReference>
<reference evidence="1 2" key="1">
    <citation type="submission" date="2023-07" db="EMBL/GenBank/DDBJ databases">
        <title>Genomic Encyclopedia of Type Strains, Phase IV (KMG-IV): sequencing the most valuable type-strain genomes for metagenomic binning, comparative biology and taxonomic classification.</title>
        <authorList>
            <person name="Goeker M."/>
        </authorList>
    </citation>
    <scope>NUCLEOTIDE SEQUENCE [LARGE SCALE GENOMIC DNA]</scope>
    <source>
        <strain evidence="1 2">DSM 4006</strain>
    </source>
</reference>
<comment type="caution">
    <text evidence="1">The sequence shown here is derived from an EMBL/GenBank/DDBJ whole genome shotgun (WGS) entry which is preliminary data.</text>
</comment>
<evidence type="ECO:0000313" key="1">
    <source>
        <dbReference type="EMBL" id="MDQ0190146.1"/>
    </source>
</evidence>
<dbReference type="Proteomes" id="UP001232973">
    <property type="component" value="Unassembled WGS sequence"/>
</dbReference>
<organism evidence="1 2">
    <name type="scientific">Alicyclobacillus cycloheptanicus</name>
    <dbReference type="NCBI Taxonomy" id="1457"/>
    <lineage>
        <taxon>Bacteria</taxon>
        <taxon>Bacillati</taxon>
        <taxon>Bacillota</taxon>
        <taxon>Bacilli</taxon>
        <taxon>Bacillales</taxon>
        <taxon>Alicyclobacillaceae</taxon>
        <taxon>Alicyclobacillus</taxon>
    </lineage>
</organism>
<gene>
    <name evidence="1" type="ORF">J2S03_002009</name>
</gene>
<keyword evidence="2" id="KW-1185">Reference proteome</keyword>
<evidence type="ECO:0000313" key="2">
    <source>
        <dbReference type="Proteomes" id="UP001232973"/>
    </source>
</evidence>
<evidence type="ECO:0008006" key="3">
    <source>
        <dbReference type="Google" id="ProtNLM"/>
    </source>
</evidence>
<sequence>MGHPQELRRETTQTKDELYYLEYETSTGERVLLSFADEDDRDGCHISLDMYKSNLGPVDDEVLGRILGKFHGEIVTASL</sequence>
<proteinExistence type="predicted"/>